<evidence type="ECO:0000313" key="3">
    <source>
        <dbReference type="Proteomes" id="UP001500443"/>
    </source>
</evidence>
<dbReference type="EMBL" id="BAAAPF010000159">
    <property type="protein sequence ID" value="GAA2134492.1"/>
    <property type="molecule type" value="Genomic_DNA"/>
</dbReference>
<evidence type="ECO:0000259" key="1">
    <source>
        <dbReference type="Pfam" id="PF09084"/>
    </source>
</evidence>
<keyword evidence="3" id="KW-1185">Reference proteome</keyword>
<dbReference type="PROSITE" id="PS51257">
    <property type="entry name" value="PROKAR_LIPOPROTEIN"/>
    <property type="match status" value="1"/>
</dbReference>
<feature type="domain" description="SsuA/THI5-like" evidence="1">
    <location>
        <begin position="58"/>
        <end position="272"/>
    </location>
</feature>
<dbReference type="Pfam" id="PF09084">
    <property type="entry name" value="NMT1"/>
    <property type="match status" value="1"/>
</dbReference>
<dbReference type="PANTHER" id="PTHR31528">
    <property type="entry name" value="4-AMINO-5-HYDROXYMETHYL-2-METHYLPYRIMIDINE PHOSPHATE SYNTHASE THI11-RELATED"/>
    <property type="match status" value="1"/>
</dbReference>
<evidence type="ECO:0000313" key="2">
    <source>
        <dbReference type="EMBL" id="GAA2134492.1"/>
    </source>
</evidence>
<comment type="caution">
    <text evidence="2">The sequence shown here is derived from an EMBL/GenBank/DDBJ whole genome shotgun (WGS) entry which is preliminary data.</text>
</comment>
<dbReference type="InterPro" id="IPR015168">
    <property type="entry name" value="SsuA/THI5"/>
</dbReference>
<sequence length="368" mass="39082">MFPSGKKFRQSRKTAAGIAGATTAALILAGCGGDSGDDSGDGGLDQVSVQLDYQVRGNHGMFYVADELGYFEDEGIDVEDIKTGTGSPDALRIVGTGRADFGFGDLPSLVTARSQDVPVTALAAVNQTSPLAMCTVKDENRLRSIDDLKGMTAGIHAAGSTFIFYQALLAANGMDRDDLKEVSVTPPYENYLIQGKVDTVPCYIDAEVPQLEDAAGGPGSLDVLLGSEHGFEGYGSGLFTSDEMVENDPDLVQRFTNAYLKAFDYVQQNPEKTAEILAGSSPELRDKADLFERQLQADIDHTFTSDVTDEHGLGAMDRQVWQATIDTLDHQDVLKGGAPDVQDVYEEKFVEKAAQAGAGSGAGNDAGN</sequence>
<dbReference type="Gene3D" id="3.40.190.10">
    <property type="entry name" value="Periplasmic binding protein-like II"/>
    <property type="match status" value="2"/>
</dbReference>
<protein>
    <submittedName>
        <fullName evidence="2">ABC transporter substrate-binding protein</fullName>
    </submittedName>
</protein>
<dbReference type="RefSeq" id="WP_344291653.1">
    <property type="nucleotide sequence ID" value="NZ_BAAAPF010000159.1"/>
</dbReference>
<dbReference type="Proteomes" id="UP001500443">
    <property type="component" value="Unassembled WGS sequence"/>
</dbReference>
<proteinExistence type="predicted"/>
<name>A0ABN2YZM9_9ACTN</name>
<accession>A0ABN2YZM9</accession>
<reference evidence="2 3" key="1">
    <citation type="journal article" date="2019" name="Int. J. Syst. Evol. Microbiol.">
        <title>The Global Catalogue of Microorganisms (GCM) 10K type strain sequencing project: providing services to taxonomists for standard genome sequencing and annotation.</title>
        <authorList>
            <consortium name="The Broad Institute Genomics Platform"/>
            <consortium name="The Broad Institute Genome Sequencing Center for Infectious Disease"/>
            <person name="Wu L."/>
            <person name="Ma J."/>
        </authorList>
    </citation>
    <scope>NUCLEOTIDE SEQUENCE [LARGE SCALE GENOMIC DNA]</scope>
    <source>
        <strain evidence="2 3">JCM 15481</strain>
    </source>
</reference>
<organism evidence="2 3">
    <name type="scientific">Streptomyces synnematoformans</name>
    <dbReference type="NCBI Taxonomy" id="415721"/>
    <lineage>
        <taxon>Bacteria</taxon>
        <taxon>Bacillati</taxon>
        <taxon>Actinomycetota</taxon>
        <taxon>Actinomycetes</taxon>
        <taxon>Kitasatosporales</taxon>
        <taxon>Streptomycetaceae</taxon>
        <taxon>Streptomyces</taxon>
    </lineage>
</organism>
<dbReference type="PANTHER" id="PTHR31528:SF15">
    <property type="entry name" value="RIBOFLAVIN-BINDING PROTEIN RIBY"/>
    <property type="match status" value="1"/>
</dbReference>
<dbReference type="InterPro" id="IPR027939">
    <property type="entry name" value="NMT1/THI5"/>
</dbReference>
<gene>
    <name evidence="2" type="ORF">GCM10009802_43080</name>
</gene>
<dbReference type="SUPFAM" id="SSF53850">
    <property type="entry name" value="Periplasmic binding protein-like II"/>
    <property type="match status" value="1"/>
</dbReference>